<proteinExistence type="predicted"/>
<dbReference type="PROSITE" id="PS50209">
    <property type="entry name" value="CARD"/>
    <property type="match status" value="2"/>
</dbReference>
<feature type="domain" description="CARD" evidence="1">
    <location>
        <begin position="1"/>
        <end position="91"/>
    </location>
</feature>
<dbReference type="SUPFAM" id="SSF47986">
    <property type="entry name" value="DEATH domain"/>
    <property type="match status" value="2"/>
</dbReference>
<dbReference type="Proteomes" id="UP001347796">
    <property type="component" value="Unassembled WGS sequence"/>
</dbReference>
<sequence length="204" mass="23752">MDEEGRKKLQCNRTFLLDEISPDHGLSDAMFSAQIFDQDDLDEINSKATRREKMECFLDILVHSGREAYGEFLKGLERKSYRHVIRRLEETDLSTVGVKERGSLNEPERTILQREFSYLTEEVRAKDLVRDMFQEGLLTEDEVTTVTNAEEKKGRNVGMGKCIDFLFHSGPNAYQKFLTCLQKAKYNHVYEHLITKAEAYKEKK</sequence>
<dbReference type="EMBL" id="JAZGQO010000006">
    <property type="protein sequence ID" value="KAK6184105.1"/>
    <property type="molecule type" value="Genomic_DNA"/>
</dbReference>
<dbReference type="InterPro" id="IPR011029">
    <property type="entry name" value="DEATH-like_dom_sf"/>
</dbReference>
<dbReference type="PANTHER" id="PTHR15034">
    <property type="entry name" value="DEATH DOMAIN-CONTAINING PROTEIN CRADD"/>
    <property type="match status" value="1"/>
</dbReference>
<organism evidence="2 4">
    <name type="scientific">Patella caerulea</name>
    <name type="common">Rayed Mediterranean limpet</name>
    <dbReference type="NCBI Taxonomy" id="87958"/>
    <lineage>
        <taxon>Eukaryota</taxon>
        <taxon>Metazoa</taxon>
        <taxon>Spiralia</taxon>
        <taxon>Lophotrochozoa</taxon>
        <taxon>Mollusca</taxon>
        <taxon>Gastropoda</taxon>
        <taxon>Patellogastropoda</taxon>
        <taxon>Patelloidea</taxon>
        <taxon>Patellidae</taxon>
        <taxon>Patella</taxon>
    </lineage>
</organism>
<dbReference type="AlphaFoldDB" id="A0AAN8JWC6"/>
<dbReference type="EMBL" id="JAZGQO010000002">
    <property type="protein sequence ID" value="KAK6190264.1"/>
    <property type="molecule type" value="Genomic_DNA"/>
</dbReference>
<dbReference type="GO" id="GO:0070513">
    <property type="term" value="F:death domain binding"/>
    <property type="evidence" value="ECO:0007669"/>
    <property type="project" value="InterPro"/>
</dbReference>
<keyword evidence="4" id="KW-1185">Reference proteome</keyword>
<dbReference type="Pfam" id="PF00619">
    <property type="entry name" value="CARD"/>
    <property type="match status" value="2"/>
</dbReference>
<dbReference type="InterPro" id="IPR037939">
    <property type="entry name" value="CRADD"/>
</dbReference>
<comment type="caution">
    <text evidence="2">The sequence shown here is derived from an EMBL/GenBank/DDBJ whole genome shotgun (WGS) entry which is preliminary data.</text>
</comment>
<evidence type="ECO:0000313" key="2">
    <source>
        <dbReference type="EMBL" id="KAK6184105.1"/>
    </source>
</evidence>
<dbReference type="GO" id="GO:0002020">
    <property type="term" value="F:protease binding"/>
    <property type="evidence" value="ECO:0007669"/>
    <property type="project" value="InterPro"/>
</dbReference>
<dbReference type="InterPro" id="IPR001315">
    <property type="entry name" value="CARD"/>
</dbReference>
<reference evidence="2 4" key="1">
    <citation type="submission" date="2024-01" db="EMBL/GenBank/DDBJ databases">
        <title>The genome of the rayed Mediterranean limpet Patella caerulea (Linnaeus, 1758).</title>
        <authorList>
            <person name="Anh-Thu Weber A."/>
            <person name="Halstead-Nussloch G."/>
        </authorList>
    </citation>
    <scope>NUCLEOTIDE SEQUENCE [LARGE SCALE GENOMIC DNA]</scope>
    <source>
        <strain evidence="2">AATW-2023a</strain>
        <tissue evidence="2">Whole specimen</tissue>
    </source>
</reference>
<dbReference type="PANTHER" id="PTHR15034:SF5">
    <property type="entry name" value="DEATH DOMAIN-CONTAINING PROTEIN CRADD"/>
    <property type="match status" value="1"/>
</dbReference>
<protein>
    <recommendedName>
        <fullName evidence="1">CARD domain-containing protein</fullName>
    </recommendedName>
</protein>
<dbReference type="Gene3D" id="1.10.533.10">
    <property type="entry name" value="Death Domain, Fas"/>
    <property type="match status" value="2"/>
</dbReference>
<accession>A0AAN8JWC6</accession>
<dbReference type="GO" id="GO:0042981">
    <property type="term" value="P:regulation of apoptotic process"/>
    <property type="evidence" value="ECO:0007669"/>
    <property type="project" value="InterPro"/>
</dbReference>
<feature type="domain" description="CARD" evidence="1">
    <location>
        <begin position="104"/>
        <end position="196"/>
    </location>
</feature>
<name>A0AAN8JWC6_PATCE</name>
<evidence type="ECO:0000313" key="3">
    <source>
        <dbReference type="EMBL" id="KAK6190264.1"/>
    </source>
</evidence>
<evidence type="ECO:0000313" key="4">
    <source>
        <dbReference type="Proteomes" id="UP001347796"/>
    </source>
</evidence>
<gene>
    <name evidence="3" type="ORF">SNE40_002174</name>
    <name evidence="2" type="ORF">SNE40_006636</name>
</gene>
<evidence type="ECO:0000259" key="1">
    <source>
        <dbReference type="PROSITE" id="PS50209"/>
    </source>
</evidence>
<dbReference type="CDD" id="cd01671">
    <property type="entry name" value="CARD"/>
    <property type="match status" value="2"/>
</dbReference>